<dbReference type="EMBL" id="LAZR01013226">
    <property type="protein sequence ID" value="KKM22947.1"/>
    <property type="molecule type" value="Genomic_DNA"/>
</dbReference>
<evidence type="ECO:0000313" key="1">
    <source>
        <dbReference type="EMBL" id="KKM22947.1"/>
    </source>
</evidence>
<gene>
    <name evidence="1" type="ORF">LCGC14_1620140</name>
</gene>
<comment type="caution">
    <text evidence="1">The sequence shown here is derived from an EMBL/GenBank/DDBJ whole genome shotgun (WGS) entry which is preliminary data.</text>
</comment>
<reference evidence="1" key="1">
    <citation type="journal article" date="2015" name="Nature">
        <title>Complex archaea that bridge the gap between prokaryotes and eukaryotes.</title>
        <authorList>
            <person name="Spang A."/>
            <person name="Saw J.H."/>
            <person name="Jorgensen S.L."/>
            <person name="Zaremba-Niedzwiedzka K."/>
            <person name="Martijn J."/>
            <person name="Lind A.E."/>
            <person name="van Eijk R."/>
            <person name="Schleper C."/>
            <person name="Guy L."/>
            <person name="Ettema T.J."/>
        </authorList>
    </citation>
    <scope>NUCLEOTIDE SEQUENCE</scope>
</reference>
<dbReference type="AlphaFoldDB" id="A0A0F9I5X2"/>
<name>A0A0F9I5X2_9ZZZZ</name>
<organism evidence="1">
    <name type="scientific">marine sediment metagenome</name>
    <dbReference type="NCBI Taxonomy" id="412755"/>
    <lineage>
        <taxon>unclassified sequences</taxon>
        <taxon>metagenomes</taxon>
        <taxon>ecological metagenomes</taxon>
    </lineage>
</organism>
<protein>
    <submittedName>
        <fullName evidence="1">Uncharacterized protein</fullName>
    </submittedName>
</protein>
<accession>A0A0F9I5X2</accession>
<sequence length="79" mass="9259">MTVETIILVKDLIDELQGKGRPVVSVWKYVNILNDKTMFAVFTEDRHCDIFESPSVLRPKLIYRSGHWIGEYKFMNKVV</sequence>
<proteinExistence type="predicted"/>